<organism evidence="1 2">
    <name type="scientific">Myodes glareolus</name>
    <name type="common">Bank vole</name>
    <name type="synonym">Clethrionomys glareolus</name>
    <dbReference type="NCBI Taxonomy" id="447135"/>
    <lineage>
        <taxon>Eukaryota</taxon>
        <taxon>Metazoa</taxon>
        <taxon>Chordata</taxon>
        <taxon>Craniata</taxon>
        <taxon>Vertebrata</taxon>
        <taxon>Euteleostomi</taxon>
        <taxon>Mammalia</taxon>
        <taxon>Eutheria</taxon>
        <taxon>Euarchontoglires</taxon>
        <taxon>Glires</taxon>
        <taxon>Rodentia</taxon>
        <taxon>Myomorpha</taxon>
        <taxon>Muroidea</taxon>
        <taxon>Cricetidae</taxon>
        <taxon>Arvicolinae</taxon>
        <taxon>Myodes</taxon>
    </lineage>
</organism>
<dbReference type="Proteomes" id="UP001488838">
    <property type="component" value="Unassembled WGS sequence"/>
</dbReference>
<feature type="non-terminal residue" evidence="1">
    <location>
        <position position="1"/>
    </location>
</feature>
<comment type="caution">
    <text evidence="1">The sequence shown here is derived from an EMBL/GenBank/DDBJ whole genome shotgun (WGS) entry which is preliminary data.</text>
</comment>
<keyword evidence="2" id="KW-1185">Reference proteome</keyword>
<evidence type="ECO:0000313" key="2">
    <source>
        <dbReference type="Proteomes" id="UP001488838"/>
    </source>
</evidence>
<dbReference type="EMBL" id="JBBHLL010000659">
    <property type="protein sequence ID" value="KAK7798826.1"/>
    <property type="molecule type" value="Genomic_DNA"/>
</dbReference>
<proteinExistence type="predicted"/>
<reference evidence="1 2" key="1">
    <citation type="journal article" date="2023" name="bioRxiv">
        <title>Conserved and derived expression patterns and positive selection on dental genes reveal complex evolutionary context of ever-growing rodent molars.</title>
        <authorList>
            <person name="Calamari Z.T."/>
            <person name="Song A."/>
            <person name="Cohen E."/>
            <person name="Akter M."/>
            <person name="Roy R.D."/>
            <person name="Hallikas O."/>
            <person name="Christensen M.M."/>
            <person name="Li P."/>
            <person name="Marangoni P."/>
            <person name="Jernvall J."/>
            <person name="Klein O.D."/>
        </authorList>
    </citation>
    <scope>NUCLEOTIDE SEQUENCE [LARGE SCALE GENOMIC DNA]</scope>
    <source>
        <strain evidence="1">V071</strain>
    </source>
</reference>
<evidence type="ECO:0000313" key="1">
    <source>
        <dbReference type="EMBL" id="KAK7798826.1"/>
    </source>
</evidence>
<protein>
    <submittedName>
        <fullName evidence="1">Uncharacterized protein</fullName>
    </submittedName>
</protein>
<gene>
    <name evidence="1" type="ORF">U0070_009190</name>
</gene>
<accession>A0AAW0HB45</accession>
<name>A0AAW0HB45_MYOGA</name>
<dbReference type="AlphaFoldDB" id="A0AAW0HB45"/>
<sequence>ELLYNAANNDLRGSDPYSTSHCLLSSSRCHQKKELEESACTLFTLRWVPSQLQINFPRGHQKAQIVAPPVKGLHLRVLLQQ</sequence>
<feature type="non-terminal residue" evidence="1">
    <location>
        <position position="81"/>
    </location>
</feature>